<evidence type="ECO:0000313" key="2">
    <source>
        <dbReference type="EMBL" id="MBM7128465.1"/>
    </source>
</evidence>
<sequence length="461" mass="49186">MRKTPAFTFLLATLLAGTAALHAGEASHASNDGTAATQGPIVVLITIDGFPARALKDPRLPMPTLRKLQAEGAYAEAMRPINPSVTWPNHTTLITGVDAATHHVMANGLITLPSDGSEIKVKPWVPREQLVHARTLYDALDERGMSTGQVDWVAIYDAQHVRWPFAEQPKPDGAIAQDLVANGLVSRDQITRFGDGDSPAWRDQVWTDAAIDILTRHTPNLLLFHLLQTDTLQHAYGALSPAAYAALADADSNIARLIQAARAAGLLDRITFVIASDHGFTDYDHAIRPNAALVQQGLLQKRNGSYHGDAWVLAEGGEASLFIRNAARRAELTPKLKAYFGALPGVAAVYTAQQMPSLGLPTNESTNQAPDLYLIAKPGYAFLDGEAPPTVVDVTPARGAHGYLNTDPDMQALFIASGAHIRKGVNLGAITNLQVAPTIAKILGVSLPAAKAAPLDEALQP</sequence>
<dbReference type="InterPro" id="IPR017850">
    <property type="entry name" value="Alkaline_phosphatase_core_sf"/>
</dbReference>
<organism evidence="2 3">
    <name type="scientific">Dyella mobilis</name>
    <dbReference type="NCBI Taxonomy" id="1849582"/>
    <lineage>
        <taxon>Bacteria</taxon>
        <taxon>Pseudomonadati</taxon>
        <taxon>Pseudomonadota</taxon>
        <taxon>Gammaproteobacteria</taxon>
        <taxon>Lysobacterales</taxon>
        <taxon>Rhodanobacteraceae</taxon>
        <taxon>Dyella</taxon>
    </lineage>
</organism>
<accession>A0ABS2KBR5</accession>
<protein>
    <submittedName>
        <fullName evidence="2">Alkaline phosphatase family protein</fullName>
    </submittedName>
</protein>
<dbReference type="PANTHER" id="PTHR10151:SF120">
    <property type="entry name" value="BIS(5'-ADENOSYL)-TRIPHOSPHATASE"/>
    <property type="match status" value="1"/>
</dbReference>
<keyword evidence="1" id="KW-0732">Signal</keyword>
<reference evidence="2" key="1">
    <citation type="submission" date="2020-10" db="EMBL/GenBank/DDBJ databases">
        <title>Phylogeny of dyella-like bacteria.</title>
        <authorList>
            <person name="Fu J."/>
        </authorList>
    </citation>
    <scope>NUCLEOTIDE SEQUENCE</scope>
    <source>
        <strain evidence="2">DHON07</strain>
    </source>
</reference>
<dbReference type="PANTHER" id="PTHR10151">
    <property type="entry name" value="ECTONUCLEOTIDE PYROPHOSPHATASE/PHOSPHODIESTERASE"/>
    <property type="match status" value="1"/>
</dbReference>
<gene>
    <name evidence="2" type="ORF">ISS99_02930</name>
</gene>
<feature type="chain" id="PRO_5047329240" evidence="1">
    <location>
        <begin position="24"/>
        <end position="461"/>
    </location>
</feature>
<dbReference type="RefSeq" id="WP_204630081.1">
    <property type="nucleotide sequence ID" value="NZ_BSOC01000009.1"/>
</dbReference>
<name>A0ABS2KBR5_9GAMM</name>
<dbReference type="EMBL" id="JADIKF010000033">
    <property type="protein sequence ID" value="MBM7128465.1"/>
    <property type="molecule type" value="Genomic_DNA"/>
</dbReference>
<dbReference type="CDD" id="cd16018">
    <property type="entry name" value="Enpp"/>
    <property type="match status" value="1"/>
</dbReference>
<dbReference type="InterPro" id="IPR002591">
    <property type="entry name" value="Phosphodiest/P_Trfase"/>
</dbReference>
<evidence type="ECO:0000256" key="1">
    <source>
        <dbReference type="SAM" id="SignalP"/>
    </source>
</evidence>
<keyword evidence="3" id="KW-1185">Reference proteome</keyword>
<dbReference type="SUPFAM" id="SSF53649">
    <property type="entry name" value="Alkaline phosphatase-like"/>
    <property type="match status" value="1"/>
</dbReference>
<dbReference type="Proteomes" id="UP001430193">
    <property type="component" value="Unassembled WGS sequence"/>
</dbReference>
<dbReference type="Pfam" id="PF01663">
    <property type="entry name" value="Phosphodiest"/>
    <property type="match status" value="1"/>
</dbReference>
<feature type="signal peptide" evidence="1">
    <location>
        <begin position="1"/>
        <end position="23"/>
    </location>
</feature>
<dbReference type="Gene3D" id="3.40.720.10">
    <property type="entry name" value="Alkaline Phosphatase, subunit A"/>
    <property type="match status" value="1"/>
</dbReference>
<proteinExistence type="predicted"/>
<comment type="caution">
    <text evidence="2">The sequence shown here is derived from an EMBL/GenBank/DDBJ whole genome shotgun (WGS) entry which is preliminary data.</text>
</comment>
<evidence type="ECO:0000313" key="3">
    <source>
        <dbReference type="Proteomes" id="UP001430193"/>
    </source>
</evidence>